<dbReference type="PANTHER" id="PTHR12126">
    <property type="entry name" value="NADH-UBIQUINONE OXIDOREDUCTASE 39 KDA SUBUNIT-RELATED"/>
    <property type="match status" value="1"/>
</dbReference>
<evidence type="ECO:0000259" key="1">
    <source>
        <dbReference type="Pfam" id="PF01370"/>
    </source>
</evidence>
<gene>
    <name evidence="2" type="ORF">TAPDE_001059</name>
</gene>
<keyword evidence="3" id="KW-1185">Reference proteome</keyword>
<organism evidence="2 3">
    <name type="scientific">Taphrina deformans (strain PYCC 5710 / ATCC 11124 / CBS 356.35 / IMI 108563 / JCM 9778 / NBRC 8474)</name>
    <name type="common">Peach leaf curl fungus</name>
    <name type="synonym">Lalaria deformans</name>
    <dbReference type="NCBI Taxonomy" id="1097556"/>
    <lineage>
        <taxon>Eukaryota</taxon>
        <taxon>Fungi</taxon>
        <taxon>Dikarya</taxon>
        <taxon>Ascomycota</taxon>
        <taxon>Taphrinomycotina</taxon>
        <taxon>Taphrinomycetes</taxon>
        <taxon>Taphrinales</taxon>
        <taxon>Taphrinaceae</taxon>
        <taxon>Taphrina</taxon>
    </lineage>
</organism>
<protein>
    <recommendedName>
        <fullName evidence="1">NAD-dependent epimerase/dehydratase domain-containing protein</fullName>
    </recommendedName>
</protein>
<dbReference type="GO" id="GO:0044877">
    <property type="term" value="F:protein-containing complex binding"/>
    <property type="evidence" value="ECO:0007669"/>
    <property type="project" value="TreeGrafter"/>
</dbReference>
<dbReference type="Proteomes" id="UP000013776">
    <property type="component" value="Unassembled WGS sequence"/>
</dbReference>
<evidence type="ECO:0000313" key="2">
    <source>
        <dbReference type="EMBL" id="CCG81361.1"/>
    </source>
</evidence>
<dbReference type="InterPro" id="IPR036291">
    <property type="entry name" value="NAD(P)-bd_dom_sf"/>
</dbReference>
<dbReference type="OrthoDB" id="276721at2759"/>
<comment type="caution">
    <text evidence="2">The sequence shown here is derived from an EMBL/GenBank/DDBJ whole genome shotgun (WGS) entry which is preliminary data.</text>
</comment>
<dbReference type="SUPFAM" id="SSF51735">
    <property type="entry name" value="NAD(P)-binding Rossmann-fold domains"/>
    <property type="match status" value="1"/>
</dbReference>
<name>R4X7H6_TAPDE</name>
<proteinExistence type="predicted"/>
<dbReference type="VEuPathDB" id="FungiDB:TAPDE_001059"/>
<dbReference type="InterPro" id="IPR051207">
    <property type="entry name" value="ComplexI_NDUFA9_subunit"/>
</dbReference>
<dbReference type="Gene3D" id="3.40.50.720">
    <property type="entry name" value="NAD(P)-binding Rossmann-like Domain"/>
    <property type="match status" value="1"/>
</dbReference>
<dbReference type="eggNOG" id="KOG4288">
    <property type="taxonomic scope" value="Eukaryota"/>
</dbReference>
<sequence length="274" mass="28801">MATPSLVVFGGSGFLGSEVLKAAIRKGWSTTCVSRSGRPGASGTDGAWRDAVTWTRGDATDPSSYGSVLAGATHVVSCIGVLDYRGIRTAQRPSKFIDAVGSTLHDAIATRLDGGYGNAALDRYEKVNFHANRAVVSEVARHKGIKSCVYVSAAGGFPGIPTQYLSSKRNVESVMQSLSSTGGARMVWVRPGFMYAPSGPTNVLARVLGLAYALNSSLDGRISLLGAAGIKPLAVHRVGSAIVEACDDDRVHGPVEVHQLEALADVRWRAEMIV</sequence>
<dbReference type="InterPro" id="IPR001509">
    <property type="entry name" value="Epimerase_deHydtase"/>
</dbReference>
<evidence type="ECO:0000313" key="3">
    <source>
        <dbReference type="Proteomes" id="UP000013776"/>
    </source>
</evidence>
<accession>R4X7H6</accession>
<feature type="domain" description="NAD-dependent epimerase/dehydratase" evidence="1">
    <location>
        <begin position="7"/>
        <end position="208"/>
    </location>
</feature>
<dbReference type="Pfam" id="PF01370">
    <property type="entry name" value="Epimerase"/>
    <property type="match status" value="1"/>
</dbReference>
<dbReference type="AlphaFoldDB" id="R4X7H6"/>
<dbReference type="PANTHER" id="PTHR12126:SF16">
    <property type="entry name" value="MIOREX COMPLEX COMPONENT 2"/>
    <property type="match status" value="1"/>
</dbReference>
<dbReference type="STRING" id="1097556.R4X7H6"/>
<reference evidence="2 3" key="1">
    <citation type="journal article" date="2013" name="MBio">
        <title>Genome sequencing of the plant pathogen Taphrina deformans, the causal agent of peach leaf curl.</title>
        <authorList>
            <person name="Cisse O.H."/>
            <person name="Almeida J.M.G.C.F."/>
            <person name="Fonseca A."/>
            <person name="Kumar A.A."/>
            <person name="Salojaervi J."/>
            <person name="Overmyer K."/>
            <person name="Hauser P.M."/>
            <person name="Pagni M."/>
        </authorList>
    </citation>
    <scope>NUCLEOTIDE SEQUENCE [LARGE SCALE GENOMIC DNA]</scope>
    <source>
        <strain evidence="3">PYCC 5710 / ATCC 11124 / CBS 356.35 / IMI 108563 / JCM 9778 / NBRC 8474</strain>
    </source>
</reference>
<dbReference type="EMBL" id="CAHR02000037">
    <property type="protein sequence ID" value="CCG81361.1"/>
    <property type="molecule type" value="Genomic_DNA"/>
</dbReference>
<dbReference type="GO" id="GO:0005739">
    <property type="term" value="C:mitochondrion"/>
    <property type="evidence" value="ECO:0007669"/>
    <property type="project" value="TreeGrafter"/>
</dbReference>